<dbReference type="EMBL" id="JAGGKT010000006">
    <property type="protein sequence ID" value="MBP1932458.1"/>
    <property type="molecule type" value="Genomic_DNA"/>
</dbReference>
<evidence type="ECO:0000313" key="1">
    <source>
        <dbReference type="EMBL" id="MBP1932458.1"/>
    </source>
</evidence>
<evidence type="ECO:0008006" key="3">
    <source>
        <dbReference type="Google" id="ProtNLM"/>
    </source>
</evidence>
<dbReference type="RefSeq" id="WP_209810496.1">
    <property type="nucleotide sequence ID" value="NZ_JAGGKT010000006.1"/>
</dbReference>
<name>A0ABS4GQB2_9BACL</name>
<gene>
    <name evidence="1" type="ORF">J2Z37_002459</name>
</gene>
<accession>A0ABS4GQB2</accession>
<proteinExistence type="predicted"/>
<dbReference type="PROSITE" id="PS51257">
    <property type="entry name" value="PROKAR_LIPOPROTEIN"/>
    <property type="match status" value="1"/>
</dbReference>
<keyword evidence="2" id="KW-1185">Reference proteome</keyword>
<organism evidence="1 2">
    <name type="scientific">Ammoniphilus resinae</name>
    <dbReference type="NCBI Taxonomy" id="861532"/>
    <lineage>
        <taxon>Bacteria</taxon>
        <taxon>Bacillati</taxon>
        <taxon>Bacillota</taxon>
        <taxon>Bacilli</taxon>
        <taxon>Bacillales</taxon>
        <taxon>Paenibacillaceae</taxon>
        <taxon>Aneurinibacillus group</taxon>
        <taxon>Ammoniphilus</taxon>
    </lineage>
</organism>
<reference evidence="1 2" key="1">
    <citation type="submission" date="2021-03" db="EMBL/GenBank/DDBJ databases">
        <title>Genomic Encyclopedia of Type Strains, Phase IV (KMG-IV): sequencing the most valuable type-strain genomes for metagenomic binning, comparative biology and taxonomic classification.</title>
        <authorList>
            <person name="Goeker M."/>
        </authorList>
    </citation>
    <scope>NUCLEOTIDE SEQUENCE [LARGE SCALE GENOMIC DNA]</scope>
    <source>
        <strain evidence="1 2">DSM 24738</strain>
    </source>
</reference>
<comment type="caution">
    <text evidence="1">The sequence shown here is derived from an EMBL/GenBank/DDBJ whole genome shotgun (WGS) entry which is preliminary data.</text>
</comment>
<protein>
    <recommendedName>
        <fullName evidence="3">Peptidylprolyl isomerase</fullName>
    </recommendedName>
</protein>
<evidence type="ECO:0000313" key="2">
    <source>
        <dbReference type="Proteomes" id="UP001519343"/>
    </source>
</evidence>
<sequence length="213" mass="24707">MYRLKKMSIGLLVLMLGITVITTACSKVEGSETAVATVNGEGITKEDLSFYRLINLLQIALYREADQQRYQGEELKEANRFWDQQEQAVENQNTLLTQIIRLRAAALLAKEKGYTVKEEEIQKEIEKIKAYYAQHLVAKDMIAKYGEIEFWKQQELQYERILLAGRVQQDMVERVKQANPKAESKEIQMLAEKKYEELLVSQISTLDIQLDKR</sequence>
<dbReference type="Proteomes" id="UP001519343">
    <property type="component" value="Unassembled WGS sequence"/>
</dbReference>